<keyword evidence="3" id="KW-1185">Reference proteome</keyword>
<dbReference type="Gene3D" id="6.10.110.10">
    <property type="match status" value="1"/>
</dbReference>
<gene>
    <name evidence="2" type="ORF">CYLTODRAFT_484870</name>
</gene>
<keyword evidence="1" id="KW-0812">Transmembrane</keyword>
<dbReference type="AlphaFoldDB" id="A0A0D7BUA8"/>
<reference evidence="2 3" key="1">
    <citation type="journal article" date="2015" name="Fungal Genet. Biol.">
        <title>Evolution of novel wood decay mechanisms in Agaricales revealed by the genome sequences of Fistulina hepatica and Cylindrobasidium torrendii.</title>
        <authorList>
            <person name="Floudas D."/>
            <person name="Held B.W."/>
            <person name="Riley R."/>
            <person name="Nagy L.G."/>
            <person name="Koehler G."/>
            <person name="Ransdell A.S."/>
            <person name="Younus H."/>
            <person name="Chow J."/>
            <person name="Chiniquy J."/>
            <person name="Lipzen A."/>
            <person name="Tritt A."/>
            <person name="Sun H."/>
            <person name="Haridas S."/>
            <person name="LaButti K."/>
            <person name="Ohm R.A."/>
            <person name="Kues U."/>
            <person name="Blanchette R.A."/>
            <person name="Grigoriev I.V."/>
            <person name="Minto R.E."/>
            <person name="Hibbett D.S."/>
        </authorList>
    </citation>
    <scope>NUCLEOTIDE SEQUENCE [LARGE SCALE GENOMIC DNA]</scope>
    <source>
        <strain evidence="2 3">FP15055 ss-10</strain>
    </source>
</reference>
<evidence type="ECO:0000313" key="3">
    <source>
        <dbReference type="Proteomes" id="UP000054007"/>
    </source>
</evidence>
<organism evidence="2 3">
    <name type="scientific">Cylindrobasidium torrendii FP15055 ss-10</name>
    <dbReference type="NCBI Taxonomy" id="1314674"/>
    <lineage>
        <taxon>Eukaryota</taxon>
        <taxon>Fungi</taxon>
        <taxon>Dikarya</taxon>
        <taxon>Basidiomycota</taxon>
        <taxon>Agaricomycotina</taxon>
        <taxon>Agaricomycetes</taxon>
        <taxon>Agaricomycetidae</taxon>
        <taxon>Agaricales</taxon>
        <taxon>Marasmiineae</taxon>
        <taxon>Physalacriaceae</taxon>
        <taxon>Cylindrobasidium</taxon>
    </lineage>
</organism>
<protein>
    <submittedName>
        <fullName evidence="2">Uncharacterized protein</fullName>
    </submittedName>
</protein>
<dbReference type="InterPro" id="IPR038213">
    <property type="entry name" value="IFI6/IFI27-like_sf"/>
</dbReference>
<keyword evidence="1" id="KW-1133">Transmembrane helix</keyword>
<evidence type="ECO:0000313" key="2">
    <source>
        <dbReference type="EMBL" id="KIY74123.1"/>
    </source>
</evidence>
<sequence length="162" mass="18156">MPPIYRDIPTIELKIKLPDLAGLEAILQNIIIWNDCLAAAHPVSYFAACVLLLTQPILFTVPFIIIGAILRIPCVILKAFVRRLGFGRETGIEADSFAARYQSRYYGATIPPNSYFSRAQSYGALGDEWDADEQQQQGVSLPLYARVFQILTAVALIRFIFF</sequence>
<accession>A0A0D7BUA8</accession>
<evidence type="ECO:0000256" key="1">
    <source>
        <dbReference type="SAM" id="Phobius"/>
    </source>
</evidence>
<proteinExistence type="predicted"/>
<keyword evidence="1" id="KW-0472">Membrane</keyword>
<feature type="transmembrane region" description="Helical" evidence="1">
    <location>
        <begin position="45"/>
        <end position="70"/>
    </location>
</feature>
<dbReference type="Proteomes" id="UP000054007">
    <property type="component" value="Unassembled WGS sequence"/>
</dbReference>
<name>A0A0D7BUA8_9AGAR</name>
<dbReference type="EMBL" id="KN880432">
    <property type="protein sequence ID" value="KIY74123.1"/>
    <property type="molecule type" value="Genomic_DNA"/>
</dbReference>
<dbReference type="OrthoDB" id="440424at2759"/>